<dbReference type="PROSITE" id="PS51257">
    <property type="entry name" value="PROKAR_LIPOPROTEIN"/>
    <property type="match status" value="1"/>
</dbReference>
<dbReference type="GO" id="GO:0016787">
    <property type="term" value="F:hydrolase activity"/>
    <property type="evidence" value="ECO:0007669"/>
    <property type="project" value="UniProtKB-KW"/>
</dbReference>
<dbReference type="Pfam" id="PF00135">
    <property type="entry name" value="COesterase"/>
    <property type="match status" value="1"/>
</dbReference>
<evidence type="ECO:0000256" key="1">
    <source>
        <dbReference type="ARBA" id="ARBA00005964"/>
    </source>
</evidence>
<evidence type="ECO:0000259" key="4">
    <source>
        <dbReference type="Pfam" id="PF00135"/>
    </source>
</evidence>
<feature type="signal peptide" evidence="3">
    <location>
        <begin position="1"/>
        <end position="31"/>
    </location>
</feature>
<dbReference type="AlphaFoldDB" id="A0A1N6DG50"/>
<dbReference type="Gene3D" id="3.40.50.1820">
    <property type="entry name" value="alpha/beta hydrolase"/>
    <property type="match status" value="1"/>
</dbReference>
<evidence type="ECO:0000256" key="2">
    <source>
        <dbReference type="ARBA" id="ARBA00022801"/>
    </source>
</evidence>
<dbReference type="SUPFAM" id="SSF53474">
    <property type="entry name" value="alpha/beta-Hydrolases"/>
    <property type="match status" value="1"/>
</dbReference>
<dbReference type="EMBL" id="FSRJ01000001">
    <property type="protein sequence ID" value="SIN69791.1"/>
    <property type="molecule type" value="Genomic_DNA"/>
</dbReference>
<dbReference type="Proteomes" id="UP000184699">
    <property type="component" value="Unassembled WGS sequence"/>
</dbReference>
<organism evidence="5 6">
    <name type="scientific">Agromyces cerinus subsp. cerinus</name>
    <dbReference type="NCBI Taxonomy" id="232089"/>
    <lineage>
        <taxon>Bacteria</taxon>
        <taxon>Bacillati</taxon>
        <taxon>Actinomycetota</taxon>
        <taxon>Actinomycetes</taxon>
        <taxon>Micrococcales</taxon>
        <taxon>Microbacteriaceae</taxon>
        <taxon>Agromyces</taxon>
    </lineage>
</organism>
<dbReference type="InterPro" id="IPR019826">
    <property type="entry name" value="Carboxylesterase_B_AS"/>
</dbReference>
<feature type="chain" id="PRO_5011808898" description="Carboxylic ester hydrolase" evidence="3">
    <location>
        <begin position="32"/>
        <end position="525"/>
    </location>
</feature>
<dbReference type="PANTHER" id="PTHR11559">
    <property type="entry name" value="CARBOXYLESTERASE"/>
    <property type="match status" value="1"/>
</dbReference>
<keyword evidence="6" id="KW-1185">Reference proteome</keyword>
<proteinExistence type="inferred from homology"/>
<gene>
    <name evidence="5" type="ORF">SAMN05443544_0175</name>
</gene>
<dbReference type="EC" id="3.1.1.-" evidence="3"/>
<accession>A0A1N6DG50</accession>
<keyword evidence="3" id="KW-0732">Signal</keyword>
<comment type="similarity">
    <text evidence="1 3">Belongs to the type-B carboxylesterase/lipase family.</text>
</comment>
<evidence type="ECO:0000313" key="5">
    <source>
        <dbReference type="EMBL" id="SIN69791.1"/>
    </source>
</evidence>
<evidence type="ECO:0000313" key="6">
    <source>
        <dbReference type="Proteomes" id="UP000184699"/>
    </source>
</evidence>
<evidence type="ECO:0000256" key="3">
    <source>
        <dbReference type="RuleBase" id="RU361235"/>
    </source>
</evidence>
<dbReference type="InterPro" id="IPR050309">
    <property type="entry name" value="Type-B_Carboxylest/Lipase"/>
</dbReference>
<keyword evidence="2 3" id="KW-0378">Hydrolase</keyword>
<dbReference type="STRING" id="232089.SAMN05443544_0175"/>
<sequence>MTTGRLAKVASIAIAATATALLLSGCIAGGAADDAAPAAAPQVEIEQGALTGVATADGVEYLGIPFAKPPVGDLRWREPEAPEPWAGVLDASKPGPDCAQTVNGDSDGSLSENCLYLNVYAPDDAAKEKLPVVVFLHGGGYTAGTPNIYDGRNFAATGDAVTVIPAYRLGLFGFFATAATAEEGEYGAQGNWGMLDQQQALRWVQENIETFGGDPDNVTIVGESAGGGSVCFQLASPTAEGLFDKAVVQSMACGAGAPASDPTEFTAQWGCAADDAECLRAVPTSTIVGTATGFGFASPAAGGPDQPVGPLEAAADGTLADVPIMMGVTRDEWLGFASAQYPLDPAEYEAGVTAQFGALAPDVLELYPADAGEDPIFASGWLSGDSMFACPSVVASDGFADAGRSVYFYEFADETTPGWRSLGDPFPPSTLDLGATHTTELQYLFNYTAAQRALNDEQLALADQMVALWSSFFETGTPSIDGGPEWSTFADGREVLELKTEEAGGLEMIDTFETAHNCGFWNGLG</sequence>
<dbReference type="InterPro" id="IPR002018">
    <property type="entry name" value="CarbesteraseB"/>
</dbReference>
<dbReference type="InterPro" id="IPR029058">
    <property type="entry name" value="AB_hydrolase_fold"/>
</dbReference>
<name>A0A1N6DG50_9MICO</name>
<dbReference type="RefSeq" id="WP_074258511.1">
    <property type="nucleotide sequence ID" value="NZ_FSRJ01000001.1"/>
</dbReference>
<dbReference type="PROSITE" id="PS00122">
    <property type="entry name" value="CARBOXYLESTERASE_B_1"/>
    <property type="match status" value="1"/>
</dbReference>
<feature type="domain" description="Carboxylesterase type B" evidence="4">
    <location>
        <begin position="40"/>
        <end position="521"/>
    </location>
</feature>
<protein>
    <recommendedName>
        <fullName evidence="3">Carboxylic ester hydrolase</fullName>
        <ecNumber evidence="3">3.1.1.-</ecNumber>
    </recommendedName>
</protein>
<reference evidence="6" key="1">
    <citation type="submission" date="2016-11" db="EMBL/GenBank/DDBJ databases">
        <authorList>
            <person name="Varghese N."/>
            <person name="Submissions S."/>
        </authorList>
    </citation>
    <scope>NUCLEOTIDE SEQUENCE [LARGE SCALE GENOMIC DNA]</scope>
    <source>
        <strain evidence="6">DSM 8595</strain>
    </source>
</reference>
<dbReference type="OrthoDB" id="3199405at2"/>